<dbReference type="InterPro" id="IPR051258">
    <property type="entry name" value="Diverse_Substrate_Transporter"/>
</dbReference>
<feature type="transmembrane region" description="Helical" evidence="6">
    <location>
        <begin position="176"/>
        <end position="195"/>
    </location>
</feature>
<feature type="transmembrane region" description="Helical" evidence="6">
    <location>
        <begin position="147"/>
        <end position="167"/>
    </location>
</feature>
<feature type="domain" description="EamA" evidence="7">
    <location>
        <begin position="150"/>
        <end position="281"/>
    </location>
</feature>
<dbReference type="HOGENOM" id="CLU_033863_9_3_7"/>
<keyword evidence="3 6" id="KW-0812">Transmembrane</keyword>
<evidence type="ECO:0000256" key="4">
    <source>
        <dbReference type="ARBA" id="ARBA00022989"/>
    </source>
</evidence>
<dbReference type="PANTHER" id="PTHR42920">
    <property type="entry name" value="OS03G0707200 PROTEIN-RELATED"/>
    <property type="match status" value="1"/>
</dbReference>
<comment type="subcellular location">
    <subcellularLocation>
        <location evidence="1">Cell membrane</location>
        <topology evidence="1">Multi-pass membrane protein</topology>
    </subcellularLocation>
</comment>
<keyword evidence="2" id="KW-1003">Cell membrane</keyword>
<dbReference type="InterPro" id="IPR037185">
    <property type="entry name" value="EmrE-like"/>
</dbReference>
<feature type="domain" description="EamA" evidence="7">
    <location>
        <begin position="7"/>
        <end position="140"/>
    </location>
</feature>
<feature type="transmembrane region" description="Helical" evidence="6">
    <location>
        <begin position="41"/>
        <end position="61"/>
    </location>
</feature>
<name>A0A0B5BDJ1_9BACT</name>
<evidence type="ECO:0000313" key="9">
    <source>
        <dbReference type="Proteomes" id="UP000057609"/>
    </source>
</evidence>
<dbReference type="InterPro" id="IPR000620">
    <property type="entry name" value="EamA_dom"/>
</dbReference>
<feature type="transmembrane region" description="Helical" evidence="6">
    <location>
        <begin position="68"/>
        <end position="89"/>
    </location>
</feature>
<dbReference type="STRING" id="345632.GPICK_01795"/>
<dbReference type="GO" id="GO:0005886">
    <property type="term" value="C:plasma membrane"/>
    <property type="evidence" value="ECO:0007669"/>
    <property type="project" value="UniProtKB-SubCell"/>
</dbReference>
<keyword evidence="9" id="KW-1185">Reference proteome</keyword>
<evidence type="ECO:0000256" key="5">
    <source>
        <dbReference type="ARBA" id="ARBA00023136"/>
    </source>
</evidence>
<evidence type="ECO:0000256" key="6">
    <source>
        <dbReference type="SAM" id="Phobius"/>
    </source>
</evidence>
<organism evidence="8 9">
    <name type="scientific">Geobacter pickeringii</name>
    <dbReference type="NCBI Taxonomy" id="345632"/>
    <lineage>
        <taxon>Bacteria</taxon>
        <taxon>Pseudomonadati</taxon>
        <taxon>Thermodesulfobacteriota</taxon>
        <taxon>Desulfuromonadia</taxon>
        <taxon>Geobacterales</taxon>
        <taxon>Geobacteraceae</taxon>
        <taxon>Geobacter</taxon>
    </lineage>
</organism>
<gene>
    <name evidence="8" type="ORF">GPICK_01795</name>
</gene>
<keyword evidence="5 6" id="KW-0472">Membrane</keyword>
<proteinExistence type="predicted"/>
<dbReference type="SUPFAM" id="SSF103481">
    <property type="entry name" value="Multidrug resistance efflux transporter EmrE"/>
    <property type="match status" value="2"/>
</dbReference>
<dbReference type="Proteomes" id="UP000057609">
    <property type="component" value="Chromosome"/>
</dbReference>
<dbReference type="EMBL" id="CP009788">
    <property type="protein sequence ID" value="AJE04778.1"/>
    <property type="molecule type" value="Genomic_DNA"/>
</dbReference>
<protein>
    <submittedName>
        <fullName evidence="8">Permease</fullName>
    </submittedName>
</protein>
<keyword evidence="4 6" id="KW-1133">Transmembrane helix</keyword>
<feature type="transmembrane region" description="Helical" evidence="6">
    <location>
        <begin position="242"/>
        <end position="259"/>
    </location>
</feature>
<reference evidence="8 9" key="1">
    <citation type="journal article" date="2015" name="Genome Announc.">
        <title>Complete Genome of Geobacter pickeringii G13T, a Metal-Reducing Isolate from Sedimentary Kaolin Deposits.</title>
        <authorList>
            <person name="Badalamenti J.P."/>
            <person name="Bond D.R."/>
        </authorList>
    </citation>
    <scope>NUCLEOTIDE SEQUENCE [LARGE SCALE GENOMIC DNA]</scope>
    <source>
        <strain evidence="8 9">G13</strain>
    </source>
</reference>
<feature type="transmembrane region" description="Helical" evidence="6">
    <location>
        <begin position="124"/>
        <end position="141"/>
    </location>
</feature>
<evidence type="ECO:0000256" key="3">
    <source>
        <dbReference type="ARBA" id="ARBA00022692"/>
    </source>
</evidence>
<evidence type="ECO:0000256" key="2">
    <source>
        <dbReference type="ARBA" id="ARBA00022475"/>
    </source>
</evidence>
<feature type="transmembrane region" description="Helical" evidence="6">
    <location>
        <begin position="207"/>
        <end position="230"/>
    </location>
</feature>
<evidence type="ECO:0000313" key="8">
    <source>
        <dbReference type="EMBL" id="AJE04778.1"/>
    </source>
</evidence>
<dbReference type="Pfam" id="PF00892">
    <property type="entry name" value="EamA"/>
    <property type="match status" value="2"/>
</dbReference>
<dbReference type="PANTHER" id="PTHR42920:SF5">
    <property type="entry name" value="EAMA DOMAIN-CONTAINING PROTEIN"/>
    <property type="match status" value="1"/>
</dbReference>
<sequence length="285" mass="28394">MRSARLAGAAFVVVSAVGFGALGIFGKVAFAAGASTAVVLFLRFLVAGVLMAALMGALRLPWPRGRDLWILGGMGAVGYVGQAFCYFSALRYASAGLTALLLYLYPALVTLASAALGRQRLTPLKVAAVAASLGGIILTVSDGLAGSPAGIAFGAGAAVIYTGYILVGERVSRRTGAIPAATVIMLAAAVVYGAAVAWEGARWPAGIAGWGAVAAIALFSTVVAMVGFFAGMQRLGAADASTLSTLEPVVTLLLAALFLGESLGATEMAGAVLVLGAVVALARAG</sequence>
<accession>A0A0B5BDJ1</accession>
<dbReference type="AlphaFoldDB" id="A0A0B5BDJ1"/>
<feature type="transmembrane region" description="Helical" evidence="6">
    <location>
        <begin position="265"/>
        <end position="284"/>
    </location>
</feature>
<evidence type="ECO:0000256" key="1">
    <source>
        <dbReference type="ARBA" id="ARBA00004651"/>
    </source>
</evidence>
<feature type="transmembrane region" description="Helical" evidence="6">
    <location>
        <begin position="95"/>
        <end position="117"/>
    </location>
</feature>
<evidence type="ECO:0000259" key="7">
    <source>
        <dbReference type="Pfam" id="PF00892"/>
    </source>
</evidence>
<dbReference type="KEGG" id="gpi:GPICK_01795"/>